<feature type="non-terminal residue" evidence="1">
    <location>
        <position position="1"/>
    </location>
</feature>
<gene>
    <name evidence="1" type="ORF">KUCAC02_005617</name>
</gene>
<dbReference type="Proteomes" id="UP001057452">
    <property type="component" value="Chromosome 13"/>
</dbReference>
<reference evidence="1" key="1">
    <citation type="submission" date="2022-05" db="EMBL/GenBank/DDBJ databases">
        <title>Chromosome-level genome of Chaenocephalus aceratus.</title>
        <authorList>
            <person name="Park H."/>
        </authorList>
    </citation>
    <scope>NUCLEOTIDE SEQUENCE</scope>
    <source>
        <strain evidence="1">KU_202001</strain>
    </source>
</reference>
<feature type="non-terminal residue" evidence="1">
    <location>
        <position position="71"/>
    </location>
</feature>
<sequence>LKEGMAIFTKRVPPLGPILLGWRLSFTAGGCVLHQYISSPSPSPQSPLCKSSTDTLHRDTHFLIKKPTAIN</sequence>
<dbReference type="EMBL" id="CM043797">
    <property type="protein sequence ID" value="KAI4815473.1"/>
    <property type="molecule type" value="Genomic_DNA"/>
</dbReference>
<comment type="caution">
    <text evidence="1">The sequence shown here is derived from an EMBL/GenBank/DDBJ whole genome shotgun (WGS) entry which is preliminary data.</text>
</comment>
<protein>
    <submittedName>
        <fullName evidence="1">Uncharacterized protein</fullName>
    </submittedName>
</protein>
<evidence type="ECO:0000313" key="1">
    <source>
        <dbReference type="EMBL" id="KAI4815473.1"/>
    </source>
</evidence>
<name>A0ACB9WP26_CHAAC</name>
<keyword evidence="2" id="KW-1185">Reference proteome</keyword>
<accession>A0ACB9WP26</accession>
<organism evidence="1 2">
    <name type="scientific">Chaenocephalus aceratus</name>
    <name type="common">Blackfin icefish</name>
    <name type="synonym">Chaenichthys aceratus</name>
    <dbReference type="NCBI Taxonomy" id="36190"/>
    <lineage>
        <taxon>Eukaryota</taxon>
        <taxon>Metazoa</taxon>
        <taxon>Chordata</taxon>
        <taxon>Craniata</taxon>
        <taxon>Vertebrata</taxon>
        <taxon>Euteleostomi</taxon>
        <taxon>Actinopterygii</taxon>
        <taxon>Neopterygii</taxon>
        <taxon>Teleostei</taxon>
        <taxon>Neoteleostei</taxon>
        <taxon>Acanthomorphata</taxon>
        <taxon>Eupercaria</taxon>
        <taxon>Perciformes</taxon>
        <taxon>Notothenioidei</taxon>
        <taxon>Channichthyidae</taxon>
        <taxon>Chaenocephalus</taxon>
    </lineage>
</organism>
<evidence type="ECO:0000313" key="2">
    <source>
        <dbReference type="Proteomes" id="UP001057452"/>
    </source>
</evidence>
<proteinExistence type="predicted"/>